<evidence type="ECO:0000256" key="6">
    <source>
        <dbReference type="SAM" id="Phobius"/>
    </source>
</evidence>
<dbReference type="PANTHER" id="PTHR30509:SF9">
    <property type="entry name" value="MULTIDRUG RESISTANCE PROTEIN MDTO"/>
    <property type="match status" value="1"/>
</dbReference>
<evidence type="ECO:0000313" key="8">
    <source>
        <dbReference type="Proteomes" id="UP001457282"/>
    </source>
</evidence>
<evidence type="ECO:0000256" key="1">
    <source>
        <dbReference type="ARBA" id="ARBA00004651"/>
    </source>
</evidence>
<evidence type="ECO:0000256" key="4">
    <source>
        <dbReference type="ARBA" id="ARBA00022989"/>
    </source>
</evidence>
<organism evidence="7 8">
    <name type="scientific">Rubus argutus</name>
    <name type="common">Southern blackberry</name>
    <dbReference type="NCBI Taxonomy" id="59490"/>
    <lineage>
        <taxon>Eukaryota</taxon>
        <taxon>Viridiplantae</taxon>
        <taxon>Streptophyta</taxon>
        <taxon>Embryophyta</taxon>
        <taxon>Tracheophyta</taxon>
        <taxon>Spermatophyta</taxon>
        <taxon>Magnoliopsida</taxon>
        <taxon>eudicotyledons</taxon>
        <taxon>Gunneridae</taxon>
        <taxon>Pentapetalae</taxon>
        <taxon>rosids</taxon>
        <taxon>fabids</taxon>
        <taxon>Rosales</taxon>
        <taxon>Rosaceae</taxon>
        <taxon>Rosoideae</taxon>
        <taxon>Rosoideae incertae sedis</taxon>
        <taxon>Rubus</taxon>
    </lineage>
</organism>
<feature type="transmembrane region" description="Helical" evidence="6">
    <location>
        <begin position="160"/>
        <end position="182"/>
    </location>
</feature>
<keyword evidence="5 6" id="KW-0472">Membrane</keyword>
<dbReference type="Proteomes" id="UP001457282">
    <property type="component" value="Unassembled WGS sequence"/>
</dbReference>
<dbReference type="AlphaFoldDB" id="A0AAW1XV81"/>
<evidence type="ECO:0000313" key="7">
    <source>
        <dbReference type="EMBL" id="KAK9940443.1"/>
    </source>
</evidence>
<evidence type="ECO:0000256" key="2">
    <source>
        <dbReference type="ARBA" id="ARBA00022475"/>
    </source>
</evidence>
<feature type="transmembrane region" description="Helical" evidence="6">
    <location>
        <begin position="75"/>
        <end position="96"/>
    </location>
</feature>
<name>A0AAW1XV81_RUBAR</name>
<feature type="transmembrane region" description="Helical" evidence="6">
    <location>
        <begin position="102"/>
        <end position="119"/>
    </location>
</feature>
<keyword evidence="8" id="KW-1185">Reference proteome</keyword>
<feature type="transmembrane region" description="Helical" evidence="6">
    <location>
        <begin position="131"/>
        <end position="148"/>
    </location>
</feature>
<dbReference type="GO" id="GO:0005886">
    <property type="term" value="C:plasma membrane"/>
    <property type="evidence" value="ECO:0007669"/>
    <property type="project" value="UniProtKB-SubCell"/>
</dbReference>
<dbReference type="EMBL" id="JBEDUW010000003">
    <property type="protein sequence ID" value="KAK9940443.1"/>
    <property type="molecule type" value="Genomic_DNA"/>
</dbReference>
<sequence>MLTSPDQSNRDRARALWLTRLASVFRTALACTIVAITTLHGPSSLRHQVAFPAFSYVTVILIAPDATLGNTLRGFWLALCATVQTVGPACLCLWLIEPAQLSRSMTALAVGLGAFVVALPGEATQLVSKRIALAETVIVYVFAFINGVRTEVIMHPLHVAASTAVGVLACVLALLVPFPRLASQEVKQKSKLLAENGSERLKLFVKAFCAEDDISALASISQAKSLASTATKLFQTIKRHHDSMQWERLPPKLSKHSNVIPGYGLQGLEVPLRGMEMALTRTSSFPITMAVDGELKSSLLGLVEEINCMTLNTSIPNCDDSKTVPELNAENIRCLQTLQTIPQTHQDLPPLFFLFCLYLFRGKLSATSSCTDAKKKLVLQKNQGAINTYKQSQVWSYLSMKVISGERVMAAFKCSLSLGLAVLFGLIFSKENGHWSGLTVAISFTSGRQATFKVANVKAQGTVLGTKSKMYGQAGGISAVIGALLILGRTNFGDPSEFAIARITETFIGLSSSIVVELLFQPTRASTLAKIQLSRTLGALHECINSMSLQSGKAQLEDTKRD</sequence>
<dbReference type="PANTHER" id="PTHR30509">
    <property type="entry name" value="P-HYDROXYBENZOIC ACID EFFLUX PUMP SUBUNIT-RELATED"/>
    <property type="match status" value="1"/>
</dbReference>
<reference evidence="7 8" key="1">
    <citation type="journal article" date="2023" name="G3 (Bethesda)">
        <title>A chromosome-length genome assembly and annotation of blackberry (Rubus argutus, cv. 'Hillquist').</title>
        <authorList>
            <person name="Bruna T."/>
            <person name="Aryal R."/>
            <person name="Dudchenko O."/>
            <person name="Sargent D.J."/>
            <person name="Mead D."/>
            <person name="Buti M."/>
            <person name="Cavallini A."/>
            <person name="Hytonen T."/>
            <person name="Andres J."/>
            <person name="Pham M."/>
            <person name="Weisz D."/>
            <person name="Mascagni F."/>
            <person name="Usai G."/>
            <person name="Natali L."/>
            <person name="Bassil N."/>
            <person name="Fernandez G.E."/>
            <person name="Lomsadze A."/>
            <person name="Armour M."/>
            <person name="Olukolu B."/>
            <person name="Poorten T."/>
            <person name="Britton C."/>
            <person name="Davik J."/>
            <person name="Ashrafi H."/>
            <person name="Aiden E.L."/>
            <person name="Borodovsky M."/>
            <person name="Worthington M."/>
        </authorList>
    </citation>
    <scope>NUCLEOTIDE SEQUENCE [LARGE SCALE GENOMIC DNA]</scope>
    <source>
        <strain evidence="7">PI 553951</strain>
    </source>
</reference>
<comment type="caution">
    <text evidence="7">The sequence shown here is derived from an EMBL/GenBank/DDBJ whole genome shotgun (WGS) entry which is preliminary data.</text>
</comment>
<keyword evidence="3 6" id="KW-0812">Transmembrane</keyword>
<evidence type="ECO:0000256" key="5">
    <source>
        <dbReference type="ARBA" id="ARBA00023136"/>
    </source>
</evidence>
<comment type="subcellular location">
    <subcellularLocation>
        <location evidence="1">Cell membrane</location>
        <topology evidence="1">Multi-pass membrane protein</topology>
    </subcellularLocation>
</comment>
<evidence type="ECO:0000256" key="3">
    <source>
        <dbReference type="ARBA" id="ARBA00022692"/>
    </source>
</evidence>
<accession>A0AAW1XV81</accession>
<feature type="transmembrane region" description="Helical" evidence="6">
    <location>
        <begin position="21"/>
        <end position="39"/>
    </location>
</feature>
<keyword evidence="2" id="KW-1003">Cell membrane</keyword>
<keyword evidence="4 6" id="KW-1133">Transmembrane helix</keyword>
<proteinExistence type="predicted"/>
<gene>
    <name evidence="7" type="ORF">M0R45_017105</name>
</gene>
<protein>
    <submittedName>
        <fullName evidence="7">Uncharacterized protein</fullName>
    </submittedName>
</protein>